<evidence type="ECO:0000313" key="4">
    <source>
        <dbReference type="EMBL" id="SEA24683.1"/>
    </source>
</evidence>
<organism evidence="4 5">
    <name type="scientific">Psychroflexus halocasei</name>
    <dbReference type="NCBI Taxonomy" id="908615"/>
    <lineage>
        <taxon>Bacteria</taxon>
        <taxon>Pseudomonadati</taxon>
        <taxon>Bacteroidota</taxon>
        <taxon>Flavobacteriia</taxon>
        <taxon>Flavobacteriales</taxon>
        <taxon>Flavobacteriaceae</taxon>
        <taxon>Psychroflexus</taxon>
    </lineage>
</organism>
<keyword evidence="1" id="KW-0732">Signal</keyword>
<dbReference type="InterPro" id="IPR051558">
    <property type="entry name" value="Metallophosphoesterase_PAP"/>
</dbReference>
<reference evidence="4 5" key="1">
    <citation type="submission" date="2016-10" db="EMBL/GenBank/DDBJ databases">
        <authorList>
            <person name="de Groot N.N."/>
        </authorList>
    </citation>
    <scope>NUCLEOTIDE SEQUENCE [LARGE SCALE GENOMIC DNA]</scope>
    <source>
        <strain evidence="4 5">DSM 23581</strain>
    </source>
</reference>
<name>A0A1H3ZLP3_9FLAO</name>
<dbReference type="SUPFAM" id="SSF56300">
    <property type="entry name" value="Metallo-dependent phosphatases"/>
    <property type="match status" value="1"/>
</dbReference>
<protein>
    <submittedName>
        <fullName evidence="4">Calcineurin-like phosphoesterase</fullName>
    </submittedName>
</protein>
<dbReference type="Gene3D" id="3.60.21.10">
    <property type="match status" value="1"/>
</dbReference>
<dbReference type="InterPro" id="IPR029052">
    <property type="entry name" value="Metallo-depent_PP-like"/>
</dbReference>
<gene>
    <name evidence="4" type="ORF">SAMN05421540_104125</name>
</gene>
<dbReference type="PANTHER" id="PTHR10161">
    <property type="entry name" value="TARTRATE-RESISTANT ACID PHOSPHATASE TYPE 5"/>
    <property type="match status" value="1"/>
</dbReference>
<evidence type="ECO:0000256" key="2">
    <source>
        <dbReference type="ARBA" id="ARBA00022801"/>
    </source>
</evidence>
<dbReference type="PANTHER" id="PTHR10161:SF14">
    <property type="entry name" value="TARTRATE-RESISTANT ACID PHOSPHATASE TYPE 5"/>
    <property type="match status" value="1"/>
</dbReference>
<dbReference type="STRING" id="908615.SAMN05421540_104125"/>
<dbReference type="AlphaFoldDB" id="A0A1H3ZLP3"/>
<dbReference type="RefSeq" id="WP_093241640.1">
    <property type="nucleotide sequence ID" value="NZ_FNQF01000004.1"/>
</dbReference>
<sequence length="1239" mass="143487">MNKILPLISLFLLMSCANYQIKIKDDSKNEFVNFEENEITNRLILIGDTGNSVKGRTTDGLKAVEYYIEENEHRHAEKIIILGDNIYQNGMPPKDHKTREEAEKRHKAQLDVFQKFDGDVIFIPGNHDWRHKIPGLIEQKEFMEKYTDNDPKFLWKPDIGCGIEGYDLSDQLYLLILDSEWFLQNWDENPDINKNCSIIKTREQFIEEFETELKKNQNKTVLVAMHHPIHSSGIHGGKYELTKHLFPSDKKIPLPFLATLANVLRANGGISKQDIQNALYQSLTKKLERYAEKYGNVIFASGHEHNLQYLEAGETKQIVSGSGSKVSFAKLGRYSEFAYPTQGFAELTVLKNGASYVRFYKYENDKAVPVYQQQINPPHYLDEEIDYEESKDQYVTKAIYEDISLGDSKTYKSIFGEHYRALYFKKMKFKTVDLDTLYGGLTPIQLGGGDQTNSLRMQDENGKQYNIRQIKKDAVQLLQSNVYEDEYLRDEFDHTLIENVLEDFMTASHPFAFMTVPVMAETVGVYHTNPEIYYIPKQKALGKFNKEHGGFIYMIEERPQDDWLGADFFGSPNHDIVSTRKFYDHLKRDEKYRVDEKQYIKSRVFDILIGDFDRHADQWRWAETKTEDKTHIFSPIPRDRDQVFASFDGGIFDLVRLMASFPKSYQTFSDDVDYYKWYSFNSRSQDRNLLRNSSKEDWMTAAEFIQEKITDDVIEKAFAQMPNEVKGETNDKLIATVKKRRDNLVHIISQFYDVIAKYQVVIATDKDDFIDLEFVNDREVQLKIYRNIKGEREDLFVENTYTDELTQELWIYGLDDDDIFTVTGSNKSKIKIRLIGGHGKDTYNVGKQRKVIVHDYKSSKSEFSDDFKARKKLSDNYEENVFLRGKTIHNTRMTVPNFGYNPDDGFLIGGLATFRHKGFYGEDYTTQHKIKAGFYFGTQSYNLSYEIAHADIIGDFNGFAGVSYKSPSFAHNFFGYSNTSINNESDFGKKYNRVRLRDLQASIGLRRESKYGSFYELRLNYNALKVKRSGGRFIDAIGDDLELSDEDFFSNQHFLNAETTYQYESYDDKLAPAKGMNFDLNAGFTQDLTSSDNFFSLNPSLEFFNPLSQSRRLVLRTQVQSQLRFKEDFNFYQAAHLGAQSGLRGYRRERFTGKSTLAGNADIRYVFNEIRTSFLPLQLGVFGGGDVGRVWVPNEDSNKWHNSYGGGFWINAAQIASGQFNLFHGKDGFHFSFGLVTKF</sequence>
<dbReference type="Proteomes" id="UP000198820">
    <property type="component" value="Unassembled WGS sequence"/>
</dbReference>
<keyword evidence="5" id="KW-1185">Reference proteome</keyword>
<feature type="domain" description="Calcineurin-like phosphoesterase" evidence="3">
    <location>
        <begin position="42"/>
        <end position="244"/>
    </location>
</feature>
<evidence type="ECO:0000259" key="3">
    <source>
        <dbReference type="Pfam" id="PF00149"/>
    </source>
</evidence>
<proteinExistence type="predicted"/>
<dbReference type="Pfam" id="PF00149">
    <property type="entry name" value="Metallophos"/>
    <property type="match status" value="1"/>
</dbReference>
<evidence type="ECO:0000313" key="5">
    <source>
        <dbReference type="Proteomes" id="UP000198820"/>
    </source>
</evidence>
<keyword evidence="2" id="KW-0378">Hydrolase</keyword>
<dbReference type="GO" id="GO:0016787">
    <property type="term" value="F:hydrolase activity"/>
    <property type="evidence" value="ECO:0007669"/>
    <property type="project" value="UniProtKB-KW"/>
</dbReference>
<dbReference type="PROSITE" id="PS51257">
    <property type="entry name" value="PROKAR_LIPOPROTEIN"/>
    <property type="match status" value="1"/>
</dbReference>
<accession>A0A1H3ZLP3</accession>
<evidence type="ECO:0000256" key="1">
    <source>
        <dbReference type="ARBA" id="ARBA00022729"/>
    </source>
</evidence>
<dbReference type="InterPro" id="IPR004843">
    <property type="entry name" value="Calcineurin-like_PHP"/>
</dbReference>
<dbReference type="EMBL" id="FNQF01000004">
    <property type="protein sequence ID" value="SEA24683.1"/>
    <property type="molecule type" value="Genomic_DNA"/>
</dbReference>